<dbReference type="CDD" id="cd00052">
    <property type="entry name" value="EH"/>
    <property type="match status" value="1"/>
</dbReference>
<dbReference type="SMART" id="SM00027">
    <property type="entry name" value="EH"/>
    <property type="match status" value="1"/>
</dbReference>
<accession>A0A0F4Z199</accession>
<dbReference type="GeneID" id="25314035"/>
<evidence type="ECO:0000256" key="1">
    <source>
        <dbReference type="SAM" id="MobiDB-lite"/>
    </source>
</evidence>
<feature type="compositionally biased region" description="Polar residues" evidence="1">
    <location>
        <begin position="10"/>
        <end position="20"/>
    </location>
</feature>
<dbReference type="OrthoDB" id="10045710at2759"/>
<dbReference type="EMBL" id="LASV01000069">
    <property type="protein sequence ID" value="KKA24297.1"/>
    <property type="molecule type" value="Genomic_DNA"/>
</dbReference>
<feature type="compositionally biased region" description="Low complexity" evidence="1">
    <location>
        <begin position="341"/>
        <end position="357"/>
    </location>
</feature>
<name>A0A0F4Z199_RASE3</name>
<feature type="compositionally biased region" description="Basic and acidic residues" evidence="1">
    <location>
        <begin position="207"/>
        <end position="216"/>
    </location>
</feature>
<feature type="compositionally biased region" description="Polar residues" evidence="1">
    <location>
        <begin position="227"/>
        <end position="246"/>
    </location>
</feature>
<feature type="domain" description="EH" evidence="2">
    <location>
        <begin position="468"/>
        <end position="557"/>
    </location>
</feature>
<dbReference type="InterPro" id="IPR000261">
    <property type="entry name" value="EH_dom"/>
</dbReference>
<dbReference type="AlphaFoldDB" id="A0A0F4Z199"/>
<dbReference type="Proteomes" id="UP000053958">
    <property type="component" value="Unassembled WGS sequence"/>
</dbReference>
<proteinExistence type="predicted"/>
<feature type="compositionally biased region" description="Pro residues" evidence="1">
    <location>
        <begin position="138"/>
        <end position="152"/>
    </location>
</feature>
<feature type="compositionally biased region" description="Low complexity" evidence="1">
    <location>
        <begin position="191"/>
        <end position="202"/>
    </location>
</feature>
<comment type="caution">
    <text evidence="3">The sequence shown here is derived from an EMBL/GenBank/DDBJ whole genome shotgun (WGS) entry which is preliminary data.</text>
</comment>
<gene>
    <name evidence="3" type="ORF">T310_1684</name>
</gene>
<evidence type="ECO:0000313" key="3">
    <source>
        <dbReference type="EMBL" id="KKA24297.1"/>
    </source>
</evidence>
<feature type="compositionally biased region" description="Basic residues" evidence="1">
    <location>
        <begin position="415"/>
        <end position="429"/>
    </location>
</feature>
<dbReference type="Pfam" id="PF12763">
    <property type="entry name" value="EH"/>
    <property type="match status" value="1"/>
</dbReference>
<dbReference type="Gene3D" id="1.10.238.10">
    <property type="entry name" value="EF-hand"/>
    <property type="match status" value="1"/>
</dbReference>
<feature type="compositionally biased region" description="Polar residues" evidence="1">
    <location>
        <begin position="298"/>
        <end position="307"/>
    </location>
</feature>
<dbReference type="STRING" id="1408163.A0A0F4Z199"/>
<evidence type="ECO:0000259" key="2">
    <source>
        <dbReference type="PROSITE" id="PS50031"/>
    </source>
</evidence>
<dbReference type="PROSITE" id="PS50031">
    <property type="entry name" value="EH"/>
    <property type="match status" value="1"/>
</dbReference>
<sequence>MAFNAYPPKNQASKNNQNPNGAMRAAVLADRTKRPTPSPNRLSPETPEEGSVKDKIRKFSENSLSASSSQAEDNRVGRLGSRAQTPQLLAATKAAERSASRTPQDPTPTGPTSQGKQPIVGEIHSPGNGMCQQGAQPAPTPDKQPQQLPAPIPIRRISSKNIPLRDDLDGGSDSWNTQQPITYGGPDAPDTTENSSTTRSTSPVKSTAREHTKESTLETVNRLPRSQEPTISQRSPVPGTSSQASKENLAHTKPSPSILGEQKPKLPPRPAASNSNGEDQASLASLRDDVPKKKRSDSVSTPSSYLPSTSDQTSTSTRTPTSRHDNGDVEEASGMSKESLADAIIASSLASSRAPSPMKAPPPLPPPRRPRSRSLLHPGSILKGETRRTPSPPKGLRQTLRDPSKSDDEEEKEKRYNRRHLIPHHPHKHHEGDRKRWRREITERERKRYEGVWAANKGLWIPPDALRNRAFTDEQDSSRPLVPSEMVVNLVVRDIWSRSRLPTHVLEQIWDLVDRHGIGMLTREEFVVGMWLIDQQLKGHKLPVKVPDSVWESVRHVSGIKLPREF</sequence>
<organism evidence="3 4">
    <name type="scientific">Rasamsonia emersonii (strain ATCC 16479 / CBS 393.64 / IMI 116815)</name>
    <dbReference type="NCBI Taxonomy" id="1408163"/>
    <lineage>
        <taxon>Eukaryota</taxon>
        <taxon>Fungi</taxon>
        <taxon>Dikarya</taxon>
        <taxon>Ascomycota</taxon>
        <taxon>Pezizomycotina</taxon>
        <taxon>Eurotiomycetes</taxon>
        <taxon>Eurotiomycetidae</taxon>
        <taxon>Eurotiales</taxon>
        <taxon>Trichocomaceae</taxon>
        <taxon>Rasamsonia</taxon>
    </lineage>
</organism>
<feature type="compositionally biased region" description="Low complexity" evidence="1">
    <location>
        <begin position="308"/>
        <end position="320"/>
    </location>
</feature>
<dbReference type="SUPFAM" id="SSF47473">
    <property type="entry name" value="EF-hand"/>
    <property type="match status" value="1"/>
</dbReference>
<dbReference type="InterPro" id="IPR011992">
    <property type="entry name" value="EF-hand-dom_pair"/>
</dbReference>
<feature type="compositionally biased region" description="Pro residues" evidence="1">
    <location>
        <begin position="358"/>
        <end position="367"/>
    </location>
</feature>
<dbReference type="RefSeq" id="XP_013330909.1">
    <property type="nucleotide sequence ID" value="XM_013475455.1"/>
</dbReference>
<keyword evidence="4" id="KW-1185">Reference proteome</keyword>
<feature type="compositionally biased region" description="Basic and acidic residues" evidence="1">
    <location>
        <begin position="50"/>
        <end position="60"/>
    </location>
</feature>
<reference evidence="3 4" key="1">
    <citation type="submission" date="2015-04" db="EMBL/GenBank/DDBJ databases">
        <authorList>
            <person name="Heijne W.H."/>
            <person name="Fedorova N.D."/>
            <person name="Nierman W.C."/>
            <person name="Vollebregt A.W."/>
            <person name="Zhao Z."/>
            <person name="Wu L."/>
            <person name="Kumar M."/>
            <person name="Stam H."/>
            <person name="van den Berg M.A."/>
            <person name="Pel H.J."/>
        </authorList>
    </citation>
    <scope>NUCLEOTIDE SEQUENCE [LARGE SCALE GENOMIC DNA]</scope>
    <source>
        <strain evidence="3 4">CBS 393.64</strain>
    </source>
</reference>
<protein>
    <recommendedName>
        <fullName evidence="2">EH domain-containing protein</fullName>
    </recommendedName>
</protein>
<feature type="compositionally biased region" description="Polar residues" evidence="1">
    <location>
        <begin position="272"/>
        <end position="283"/>
    </location>
</feature>
<evidence type="ECO:0000313" key="4">
    <source>
        <dbReference type="Proteomes" id="UP000053958"/>
    </source>
</evidence>
<feature type="region of interest" description="Disordered" evidence="1">
    <location>
        <begin position="1"/>
        <end position="436"/>
    </location>
</feature>